<reference evidence="2" key="2">
    <citation type="submission" date="2015-01" db="EMBL/GenBank/DDBJ databases">
        <title>Evolutionary Origins and Diversification of the Mycorrhizal Mutualists.</title>
        <authorList>
            <consortium name="DOE Joint Genome Institute"/>
            <consortium name="Mycorrhizal Genomics Consortium"/>
            <person name="Kohler A."/>
            <person name="Kuo A."/>
            <person name="Nagy L.G."/>
            <person name="Floudas D."/>
            <person name="Copeland A."/>
            <person name="Barry K.W."/>
            <person name="Cichocki N."/>
            <person name="Veneault-Fourrey C."/>
            <person name="LaButti K."/>
            <person name="Lindquist E.A."/>
            <person name="Lipzen A."/>
            <person name="Lundell T."/>
            <person name="Morin E."/>
            <person name="Murat C."/>
            <person name="Riley R."/>
            <person name="Ohm R."/>
            <person name="Sun H."/>
            <person name="Tunlid A."/>
            <person name="Henrissat B."/>
            <person name="Grigoriev I.V."/>
            <person name="Hibbett D.S."/>
            <person name="Martin F."/>
        </authorList>
    </citation>
    <scope>NUCLEOTIDE SEQUENCE [LARGE SCALE GENOMIC DNA]</scope>
    <source>
        <strain evidence="2">Zn</strain>
    </source>
</reference>
<protein>
    <submittedName>
        <fullName evidence="1">Uncharacterized protein</fullName>
    </submittedName>
</protein>
<dbReference type="HOGENOM" id="CLU_3074302_0_0_1"/>
<dbReference type="Proteomes" id="UP000054321">
    <property type="component" value="Unassembled WGS sequence"/>
</dbReference>
<name>A0A0C3HEL0_OIDMZ</name>
<gene>
    <name evidence="1" type="ORF">OIDMADRAFT_17417</name>
</gene>
<sequence>LQTWFRPTAGRQTPENTTEMNEFFLQASMQAYIHISDSMPKFFTNAPRVLAIC</sequence>
<organism evidence="1 2">
    <name type="scientific">Oidiodendron maius (strain Zn)</name>
    <dbReference type="NCBI Taxonomy" id="913774"/>
    <lineage>
        <taxon>Eukaryota</taxon>
        <taxon>Fungi</taxon>
        <taxon>Dikarya</taxon>
        <taxon>Ascomycota</taxon>
        <taxon>Pezizomycotina</taxon>
        <taxon>Leotiomycetes</taxon>
        <taxon>Leotiomycetes incertae sedis</taxon>
        <taxon>Myxotrichaceae</taxon>
        <taxon>Oidiodendron</taxon>
    </lineage>
</organism>
<reference evidence="1 2" key="1">
    <citation type="submission" date="2014-04" db="EMBL/GenBank/DDBJ databases">
        <authorList>
            <consortium name="DOE Joint Genome Institute"/>
            <person name="Kuo A."/>
            <person name="Martino E."/>
            <person name="Perotto S."/>
            <person name="Kohler A."/>
            <person name="Nagy L.G."/>
            <person name="Floudas D."/>
            <person name="Copeland A."/>
            <person name="Barry K.W."/>
            <person name="Cichocki N."/>
            <person name="Veneault-Fourrey C."/>
            <person name="LaButti K."/>
            <person name="Lindquist E.A."/>
            <person name="Lipzen A."/>
            <person name="Lundell T."/>
            <person name="Morin E."/>
            <person name="Murat C."/>
            <person name="Sun H."/>
            <person name="Tunlid A."/>
            <person name="Henrissat B."/>
            <person name="Grigoriev I.V."/>
            <person name="Hibbett D.S."/>
            <person name="Martin F."/>
            <person name="Nordberg H.P."/>
            <person name="Cantor M.N."/>
            <person name="Hua S.X."/>
        </authorList>
    </citation>
    <scope>NUCLEOTIDE SEQUENCE [LARGE SCALE GENOMIC DNA]</scope>
    <source>
        <strain evidence="1 2">Zn</strain>
    </source>
</reference>
<proteinExistence type="predicted"/>
<feature type="non-terminal residue" evidence="1">
    <location>
        <position position="1"/>
    </location>
</feature>
<dbReference type="AlphaFoldDB" id="A0A0C3HEL0"/>
<keyword evidence="2" id="KW-1185">Reference proteome</keyword>
<dbReference type="EMBL" id="KN832871">
    <property type="protein sequence ID" value="KIN06656.1"/>
    <property type="molecule type" value="Genomic_DNA"/>
</dbReference>
<accession>A0A0C3HEL0</accession>
<dbReference type="InParanoid" id="A0A0C3HEL0"/>
<evidence type="ECO:0000313" key="2">
    <source>
        <dbReference type="Proteomes" id="UP000054321"/>
    </source>
</evidence>
<evidence type="ECO:0000313" key="1">
    <source>
        <dbReference type="EMBL" id="KIN06656.1"/>
    </source>
</evidence>